<sequence length="249" mass="27549">MFGPRRVFQSRLRSLATQVPPASRCTLQVSRHASTIAHASSPERTKWPRRLVYAGIFGFLGASVGKLVNDKVTAPAEPDSPEDLTALGEILRVYENGLPIVQRLRSNPDYVETDVYGNYGDDHKKVFWNDKEKKSVTVVFLGPGLEGWPGMVHGGALATVIDENVGRVAVRHFPEKTGVTANLEINYRAPVYSGNFYSIHATLDTDRSTDRKGYVTGEVRDPTGRLCAEASGLFVVPKQYKLQRIGDKF</sequence>
<dbReference type="VEuPathDB" id="FungiDB:ATEG_00273"/>
<evidence type="ECO:0000313" key="2">
    <source>
        <dbReference type="Proteomes" id="UP000452235"/>
    </source>
</evidence>
<dbReference type="InterPro" id="IPR029069">
    <property type="entry name" value="HotDog_dom_sf"/>
</dbReference>
<comment type="caution">
    <text evidence="1">The sequence shown here is derived from an EMBL/GenBank/DDBJ whole genome shotgun (WGS) entry which is preliminary data.</text>
</comment>
<dbReference type="InterPro" id="IPR052061">
    <property type="entry name" value="PTE-AB_protein"/>
</dbReference>
<reference evidence="1 2" key="1">
    <citation type="submission" date="2020-01" db="EMBL/GenBank/DDBJ databases">
        <title>Aspergillus terreus IFO 6365 whole genome shotgun sequence.</title>
        <authorList>
            <person name="Kanamasa S."/>
            <person name="Takahashi H."/>
        </authorList>
    </citation>
    <scope>NUCLEOTIDE SEQUENCE [LARGE SCALE GENOMIC DNA]</scope>
    <source>
        <strain evidence="1 2">IFO 6365</strain>
    </source>
</reference>
<keyword evidence="2" id="KW-1185">Reference proteome</keyword>
<dbReference type="Pfam" id="PF03061">
    <property type="entry name" value="4HBT"/>
    <property type="match status" value="1"/>
</dbReference>
<protein>
    <submittedName>
        <fullName evidence="1">Thioesterase family protein</fullName>
    </submittedName>
</protein>
<name>A0A5M3Z4J3_ASPTE</name>
<dbReference type="AlphaFoldDB" id="A0A5M3Z4J3"/>
<gene>
    <name evidence="1" type="ORF">ATEIFO6365_0014019600</name>
</gene>
<dbReference type="OrthoDB" id="506431at2759"/>
<dbReference type="Gene3D" id="3.10.129.10">
    <property type="entry name" value="Hotdog Thioesterase"/>
    <property type="match status" value="1"/>
</dbReference>
<dbReference type="CDD" id="cd03443">
    <property type="entry name" value="PaaI_thioesterase"/>
    <property type="match status" value="1"/>
</dbReference>
<dbReference type="InterPro" id="IPR006683">
    <property type="entry name" value="Thioestr_dom"/>
</dbReference>
<organism evidence="1 2">
    <name type="scientific">Aspergillus terreus</name>
    <dbReference type="NCBI Taxonomy" id="33178"/>
    <lineage>
        <taxon>Eukaryota</taxon>
        <taxon>Fungi</taxon>
        <taxon>Dikarya</taxon>
        <taxon>Ascomycota</taxon>
        <taxon>Pezizomycotina</taxon>
        <taxon>Eurotiomycetes</taxon>
        <taxon>Eurotiomycetidae</taxon>
        <taxon>Eurotiales</taxon>
        <taxon>Aspergillaceae</taxon>
        <taxon>Aspergillus</taxon>
        <taxon>Aspergillus subgen. Circumdati</taxon>
    </lineage>
</organism>
<dbReference type="SUPFAM" id="SSF54637">
    <property type="entry name" value="Thioesterase/thiol ester dehydrase-isomerase"/>
    <property type="match status" value="1"/>
</dbReference>
<evidence type="ECO:0000313" key="1">
    <source>
        <dbReference type="EMBL" id="GFF21264.1"/>
    </source>
</evidence>
<dbReference type="PANTHER" id="PTHR47260:SF1">
    <property type="entry name" value="UPF0644 PROTEIN PB2B4.06"/>
    <property type="match status" value="1"/>
</dbReference>
<dbReference type="PANTHER" id="PTHR47260">
    <property type="entry name" value="UPF0644 PROTEIN PB2B4.06"/>
    <property type="match status" value="1"/>
</dbReference>
<accession>A0A5M3Z4J3</accession>
<dbReference type="EMBL" id="BLJY01000014">
    <property type="protein sequence ID" value="GFF21264.1"/>
    <property type="molecule type" value="Genomic_DNA"/>
</dbReference>
<proteinExistence type="predicted"/>
<dbReference type="Proteomes" id="UP000452235">
    <property type="component" value="Unassembled WGS sequence"/>
</dbReference>